<feature type="domain" description="Nitroreductase" evidence="2">
    <location>
        <begin position="350"/>
        <end position="537"/>
    </location>
</feature>
<dbReference type="EMBL" id="SSOD01000024">
    <property type="protein sequence ID" value="THF55369.1"/>
    <property type="molecule type" value="Genomic_DNA"/>
</dbReference>
<keyword evidence="4" id="KW-1185">Reference proteome</keyword>
<name>A0A4V3W9I2_9RHOO</name>
<dbReference type="Gene3D" id="3.40.109.10">
    <property type="entry name" value="NADH Oxidase"/>
    <property type="match status" value="2"/>
</dbReference>
<dbReference type="Proteomes" id="UP000307956">
    <property type="component" value="Unassembled WGS sequence"/>
</dbReference>
<reference evidence="3 4" key="1">
    <citation type="submission" date="2019-04" db="EMBL/GenBank/DDBJ databases">
        <title>Azoarcus rhizosphaerae sp. nov. isolated from rhizosphere of Ficus religiosa.</title>
        <authorList>
            <person name="Lin S.-Y."/>
            <person name="Hameed A."/>
            <person name="Hsu Y.-H."/>
            <person name="Young C.-C."/>
        </authorList>
    </citation>
    <scope>NUCLEOTIDE SEQUENCE [LARGE SCALE GENOMIC DNA]</scope>
    <source>
        <strain evidence="3 4">CC-YHH848</strain>
    </source>
</reference>
<dbReference type="SUPFAM" id="SSF55469">
    <property type="entry name" value="FMN-dependent nitroreductase-like"/>
    <property type="match status" value="2"/>
</dbReference>
<feature type="region of interest" description="Disordered" evidence="1">
    <location>
        <begin position="542"/>
        <end position="561"/>
    </location>
</feature>
<evidence type="ECO:0000259" key="2">
    <source>
        <dbReference type="Pfam" id="PF00881"/>
    </source>
</evidence>
<dbReference type="InterPro" id="IPR029479">
    <property type="entry name" value="Nitroreductase"/>
</dbReference>
<evidence type="ECO:0000313" key="3">
    <source>
        <dbReference type="EMBL" id="THF55369.1"/>
    </source>
</evidence>
<proteinExistence type="predicted"/>
<dbReference type="GO" id="GO:0016491">
    <property type="term" value="F:oxidoreductase activity"/>
    <property type="evidence" value="ECO:0007669"/>
    <property type="project" value="InterPro"/>
</dbReference>
<feature type="compositionally biased region" description="Low complexity" evidence="1">
    <location>
        <begin position="327"/>
        <end position="341"/>
    </location>
</feature>
<feature type="region of interest" description="Disordered" evidence="1">
    <location>
        <begin position="317"/>
        <end position="341"/>
    </location>
</feature>
<dbReference type="OrthoDB" id="9801593at2"/>
<accession>A0A4V3W9I2</accession>
<dbReference type="RefSeq" id="WP_136386939.1">
    <property type="nucleotide sequence ID" value="NZ_SSOD01000024.1"/>
</dbReference>
<comment type="caution">
    <text evidence="3">The sequence shown here is derived from an EMBL/GenBank/DDBJ whole genome shotgun (WGS) entry which is preliminary data.</text>
</comment>
<protein>
    <submittedName>
        <fullName evidence="3">SagB/ThcOx family dehydrogenase</fullName>
    </submittedName>
</protein>
<dbReference type="Pfam" id="PF00881">
    <property type="entry name" value="Nitroreductase"/>
    <property type="match status" value="1"/>
</dbReference>
<dbReference type="AlphaFoldDB" id="A0A4V3W9I2"/>
<dbReference type="PANTHER" id="PTHR42741:SF3">
    <property type="entry name" value="NITROREDUCTASE FAMILY PROTEIN"/>
    <property type="match status" value="1"/>
</dbReference>
<evidence type="ECO:0000313" key="4">
    <source>
        <dbReference type="Proteomes" id="UP000307956"/>
    </source>
</evidence>
<organism evidence="3 4">
    <name type="scientific">Pseudothauera rhizosphaerae</name>
    <dbReference type="NCBI Taxonomy" id="2565932"/>
    <lineage>
        <taxon>Bacteria</taxon>
        <taxon>Pseudomonadati</taxon>
        <taxon>Pseudomonadota</taxon>
        <taxon>Betaproteobacteria</taxon>
        <taxon>Rhodocyclales</taxon>
        <taxon>Zoogloeaceae</taxon>
        <taxon>Pseudothauera</taxon>
    </lineage>
</organism>
<dbReference type="CDD" id="cd02142">
    <property type="entry name" value="McbC_SagB-like_oxidoreductase"/>
    <property type="match status" value="1"/>
</dbReference>
<dbReference type="PANTHER" id="PTHR42741">
    <property type="entry name" value="NITROREDUCTASE FAMILY PROTEIN"/>
    <property type="match status" value="1"/>
</dbReference>
<evidence type="ECO:0000256" key="1">
    <source>
        <dbReference type="SAM" id="MobiDB-lite"/>
    </source>
</evidence>
<sequence length="561" mass="60095">MDNSAPPDTSAAAPLPAADVVRIYHRRTAHCFDRYAPGPATLDWDAQPAPFRRYADAPVTALPLIDTLLLHPQAAPDGLAAALARSWAALGEPAPALAPDRASLGALLQLAFGVTAWKSFGPERWAVRANPSSGNLHPVEAWVISRGIAGLTDGVHHYRPDDHALELRAADPAPAADEPAALLLALSSVMWREAWKYGERAFRYCQLDVGHGQGALKLAAALLGWRLDEQRHVGHATLAARLGLDRAADYTARRAAETELEEPEILLAVGWPAPPPAVDPQRLREAAARAHWSGRASEIDPRPHYRWPIVQEVAAATRRDDRPAPAAPQTGTAPAAAPAGAHGPRAIDLILRRRSAQRFDAEHEMSTDGLIRLLAAAGHADGDGLPPLDVLVYVQRVAGLAPGLYLLPDGPDGALTARLADTAPALPGTRLIALQTLEPQPLRRLVRSLHCHQDIAANACIAFGFLAALDEALAADPASYRDLHRAAGQAGQRLYLAAESLDLRGTGIGCFFDDPVLESAGLADSGYRPLYHFTVGRALDDPRIETTPPYPPERLAEDHRP</sequence>
<dbReference type="InterPro" id="IPR000415">
    <property type="entry name" value="Nitroreductase-like"/>
</dbReference>
<gene>
    <name evidence="3" type="ORF">E6O51_20750</name>
</gene>